<accession>A0A6J4N012</accession>
<proteinExistence type="predicted"/>
<gene>
    <name evidence="1" type="ORF">AVDCRST_MAG93-8620</name>
</gene>
<dbReference type="AlphaFoldDB" id="A0A6J4N012"/>
<sequence length="37" mass="3780">MTLPVLVPHGAAGTNAVGTMDTGIRCSAHVDESSVRE</sequence>
<organism evidence="1">
    <name type="scientific">uncultured Chloroflexia bacterium</name>
    <dbReference type="NCBI Taxonomy" id="1672391"/>
    <lineage>
        <taxon>Bacteria</taxon>
        <taxon>Bacillati</taxon>
        <taxon>Chloroflexota</taxon>
        <taxon>Chloroflexia</taxon>
        <taxon>environmental samples</taxon>
    </lineage>
</organism>
<protein>
    <submittedName>
        <fullName evidence="1">Uncharacterized protein</fullName>
    </submittedName>
</protein>
<dbReference type="EMBL" id="CADCTR010002904">
    <property type="protein sequence ID" value="CAA9373653.1"/>
    <property type="molecule type" value="Genomic_DNA"/>
</dbReference>
<reference evidence="1" key="1">
    <citation type="submission" date="2020-02" db="EMBL/GenBank/DDBJ databases">
        <authorList>
            <person name="Meier V. D."/>
        </authorList>
    </citation>
    <scope>NUCLEOTIDE SEQUENCE</scope>
    <source>
        <strain evidence="1">AVDCRST_MAG93</strain>
    </source>
</reference>
<evidence type="ECO:0000313" key="1">
    <source>
        <dbReference type="EMBL" id="CAA9373653.1"/>
    </source>
</evidence>
<name>A0A6J4N012_9CHLR</name>